<evidence type="ECO:0000313" key="2">
    <source>
        <dbReference type="Proteomes" id="UP001138500"/>
    </source>
</evidence>
<dbReference type="AlphaFoldDB" id="A0A9W7STT2"/>
<gene>
    <name evidence="1" type="ORF">Tdes44962_MAKER02382</name>
</gene>
<evidence type="ECO:0000313" key="1">
    <source>
        <dbReference type="EMBL" id="KAH9828464.1"/>
    </source>
</evidence>
<accession>A0A9W7STT2</accession>
<dbReference type="EMBL" id="RIBY02001556">
    <property type="protein sequence ID" value="KAH9828464.1"/>
    <property type="molecule type" value="Genomic_DNA"/>
</dbReference>
<sequence length="121" mass="13350">MKTESRCVQSAYDAASPHLRAHALPPFCPKTFHAANVSCVPYIFNLGSERAFVIRKSYQVFVDVRHDGRASGIVNVDSVGLLRLAEGMLALEGKVGEMRGQRCSYEHLSSLRRTSTLALAR</sequence>
<dbReference type="Proteomes" id="UP001138500">
    <property type="component" value="Unassembled WGS sequence"/>
</dbReference>
<reference evidence="1 2" key="1">
    <citation type="journal article" date="2018" name="IMA Fungus">
        <title>IMA Genome-F 10: Nine draft genome sequences of Claviceps purpurea s.lat., including C. arundinis, C. humidiphila, and C. cf. spartinae, pseudomolecules for the pitch canker pathogen Fusarium circinatum, draft genome of Davidsoniella eucalypti, Grosmannia galeiformis, Quambalaria eucalypti, and Teratosphaeria destructans.</title>
        <authorList>
            <person name="Wingfield B.D."/>
            <person name="Liu M."/>
            <person name="Nguyen H.D."/>
            <person name="Lane F.A."/>
            <person name="Morgan S.W."/>
            <person name="De Vos L."/>
            <person name="Wilken P.M."/>
            <person name="Duong T.A."/>
            <person name="Aylward J."/>
            <person name="Coetzee M.P."/>
            <person name="Dadej K."/>
            <person name="De Beer Z.W."/>
            <person name="Findlay W."/>
            <person name="Havenga M."/>
            <person name="Kolarik M."/>
            <person name="Menzies J.G."/>
            <person name="Naidoo K."/>
            <person name="Pochopski O."/>
            <person name="Shoukouhi P."/>
            <person name="Santana Q.C."/>
            <person name="Seifert K.A."/>
            <person name="Soal N."/>
            <person name="Steenkamp E.T."/>
            <person name="Tatham C.T."/>
            <person name="van der Nest M.A."/>
            <person name="Wingfield M.J."/>
        </authorList>
    </citation>
    <scope>NUCLEOTIDE SEQUENCE [LARGE SCALE GENOMIC DNA]</scope>
    <source>
        <strain evidence="1">CMW44962</strain>
    </source>
</reference>
<organism evidence="1 2">
    <name type="scientific">Teratosphaeria destructans</name>
    <dbReference type="NCBI Taxonomy" id="418781"/>
    <lineage>
        <taxon>Eukaryota</taxon>
        <taxon>Fungi</taxon>
        <taxon>Dikarya</taxon>
        <taxon>Ascomycota</taxon>
        <taxon>Pezizomycotina</taxon>
        <taxon>Dothideomycetes</taxon>
        <taxon>Dothideomycetidae</taxon>
        <taxon>Mycosphaerellales</taxon>
        <taxon>Teratosphaeriaceae</taxon>
        <taxon>Teratosphaeria</taxon>
    </lineage>
</organism>
<comment type="caution">
    <text evidence="1">The sequence shown here is derived from an EMBL/GenBank/DDBJ whole genome shotgun (WGS) entry which is preliminary data.</text>
</comment>
<keyword evidence="2" id="KW-1185">Reference proteome</keyword>
<proteinExistence type="predicted"/>
<name>A0A9W7STT2_9PEZI</name>
<reference evidence="1 2" key="2">
    <citation type="journal article" date="2021" name="Curr. Genet.">
        <title>Genetic response to nitrogen starvation in the aggressive Eucalyptus foliar pathogen Teratosphaeria destructans.</title>
        <authorList>
            <person name="Havenga M."/>
            <person name="Wingfield B.D."/>
            <person name="Wingfield M.J."/>
            <person name="Dreyer L.L."/>
            <person name="Roets F."/>
            <person name="Aylward J."/>
        </authorList>
    </citation>
    <scope>NUCLEOTIDE SEQUENCE [LARGE SCALE GENOMIC DNA]</scope>
    <source>
        <strain evidence="1">CMW44962</strain>
    </source>
</reference>
<protein>
    <submittedName>
        <fullName evidence="1">Uncharacterized protein</fullName>
    </submittedName>
</protein>